<dbReference type="PANTHER" id="PTHR42693:SF33">
    <property type="entry name" value="ARYLSULFATASE"/>
    <property type="match status" value="1"/>
</dbReference>
<evidence type="ECO:0000259" key="2">
    <source>
        <dbReference type="Pfam" id="PF00884"/>
    </source>
</evidence>
<dbReference type="SUPFAM" id="SSF53649">
    <property type="entry name" value="Alkaline phosphatase-like"/>
    <property type="match status" value="1"/>
</dbReference>
<dbReference type="KEGG" id="tsa:AciPR4_1589"/>
<sequence length="480" mass="53704">MRRRDFLKRSAAALVASSVSDVALLSSARKPSNLLFITVDDMNWSLPDFMGGRHGLTPNLDKLASQSHRFVRNRTTAPICQPSREAMMTGRVPHRSGALGFTPIDAGIPTMVTVLKDAAYYNATIHKTEHMQPPSCFPWDHAIPGENRKPSEYGQGVSDAIAAAQKESKPFFVVCNINDPHRPFYGARAAATMDHNDEGEYAVPRLIRSEEVDIPPILEDLPAIREELSQYYNSAQRMDISIGRALQALKDSGAESDTIVFFSADHGMPFPFSKATTYDYGTRTPTLIRYPGMSKPKTFEDLTCNIDYMPTLLDLLQVTAPKGMDGRSWIPRMHGAKGVGREFVVTHVNGVNSGAEYPSRAIQDDRYSLMFTPWCDGRLKFRIESMQGLTYPAMVKAAETDPQIKARVEQFTTGTSMAFFDLQEDPGQRVNLMDRTEHRKRIQRMTQALHEYMKSSNDPQCENLERVLAGKPAIVIQPHV</sequence>
<dbReference type="InterPro" id="IPR050738">
    <property type="entry name" value="Sulfatase"/>
</dbReference>
<dbReference type="AlphaFoldDB" id="E8V2J1"/>
<evidence type="ECO:0000256" key="1">
    <source>
        <dbReference type="ARBA" id="ARBA00008779"/>
    </source>
</evidence>
<dbReference type="PANTHER" id="PTHR42693">
    <property type="entry name" value="ARYLSULFATASE FAMILY MEMBER"/>
    <property type="match status" value="1"/>
</dbReference>
<protein>
    <submittedName>
        <fullName evidence="3">Sulfatase</fullName>
    </submittedName>
</protein>
<feature type="domain" description="Sulfatase N-terminal" evidence="2">
    <location>
        <begin position="33"/>
        <end position="317"/>
    </location>
</feature>
<comment type="similarity">
    <text evidence="1">Belongs to the sulfatase family.</text>
</comment>
<reference evidence="3 4" key="1">
    <citation type="journal article" date="2012" name="Stand. Genomic Sci.">
        <title>Complete genome sequence of Terriglobus saanensis type strain SP1PR4(T), an Acidobacteria from tundra soil.</title>
        <authorList>
            <person name="Rawat S.R."/>
            <person name="Mannisto M.K."/>
            <person name="Starovoytov V."/>
            <person name="Goodwin L."/>
            <person name="Nolan M."/>
            <person name="Hauser L."/>
            <person name="Land M."/>
            <person name="Davenport K.W."/>
            <person name="Woyke T."/>
            <person name="Haggblom M.M."/>
        </authorList>
    </citation>
    <scope>NUCLEOTIDE SEQUENCE</scope>
    <source>
        <strain evidence="4">ATCC BAA-1853 / DSM 23119 / SP1PR4</strain>
    </source>
</reference>
<proteinExistence type="inferred from homology"/>
<keyword evidence="4" id="KW-1185">Reference proteome</keyword>
<dbReference type="InterPro" id="IPR017850">
    <property type="entry name" value="Alkaline_phosphatase_core_sf"/>
</dbReference>
<name>E8V2J1_TERSS</name>
<organism evidence="3 4">
    <name type="scientific">Terriglobus saanensis (strain ATCC BAA-1853 / DSM 23119 / SP1PR4)</name>
    <dbReference type="NCBI Taxonomy" id="401053"/>
    <lineage>
        <taxon>Bacteria</taxon>
        <taxon>Pseudomonadati</taxon>
        <taxon>Acidobacteriota</taxon>
        <taxon>Terriglobia</taxon>
        <taxon>Terriglobales</taxon>
        <taxon>Acidobacteriaceae</taxon>
        <taxon>Terriglobus</taxon>
    </lineage>
</organism>
<dbReference type="InterPro" id="IPR000917">
    <property type="entry name" value="Sulfatase_N"/>
</dbReference>
<dbReference type="EMBL" id="CP002467">
    <property type="protein sequence ID" value="ADV82409.1"/>
    <property type="molecule type" value="Genomic_DNA"/>
</dbReference>
<evidence type="ECO:0000313" key="4">
    <source>
        <dbReference type="Proteomes" id="UP000006844"/>
    </source>
</evidence>
<dbReference type="STRING" id="401053.AciPR4_1589"/>
<dbReference type="Gene3D" id="3.40.720.10">
    <property type="entry name" value="Alkaline Phosphatase, subunit A"/>
    <property type="match status" value="1"/>
</dbReference>
<dbReference type="Pfam" id="PF00884">
    <property type="entry name" value="Sulfatase"/>
    <property type="match status" value="1"/>
</dbReference>
<gene>
    <name evidence="3" type="ordered locus">AciPR4_1589</name>
</gene>
<dbReference type="CDD" id="cd16027">
    <property type="entry name" value="SGSH"/>
    <property type="match status" value="1"/>
</dbReference>
<dbReference type="eggNOG" id="COG3119">
    <property type="taxonomic scope" value="Bacteria"/>
</dbReference>
<evidence type="ECO:0000313" key="3">
    <source>
        <dbReference type="EMBL" id="ADV82409.1"/>
    </source>
</evidence>
<dbReference type="Proteomes" id="UP000006844">
    <property type="component" value="Chromosome"/>
</dbReference>
<dbReference type="GO" id="GO:0004065">
    <property type="term" value="F:arylsulfatase activity"/>
    <property type="evidence" value="ECO:0007669"/>
    <property type="project" value="TreeGrafter"/>
</dbReference>
<dbReference type="OrthoDB" id="9762324at2"/>
<dbReference type="HOGENOM" id="CLU_006332_9_3_0"/>
<accession>E8V2J1</accession>